<protein>
    <submittedName>
        <fullName evidence="1">Uncharacterized protein</fullName>
    </submittedName>
</protein>
<evidence type="ECO:0000313" key="1">
    <source>
        <dbReference type="EMBL" id="CCB80164.1"/>
    </source>
</evidence>
<organism evidence="1 2">
    <name type="scientific">Helicobacter bizzozeronii (strain CIII-1)</name>
    <dbReference type="NCBI Taxonomy" id="1002804"/>
    <lineage>
        <taxon>Bacteria</taxon>
        <taxon>Pseudomonadati</taxon>
        <taxon>Campylobacterota</taxon>
        <taxon>Epsilonproteobacteria</taxon>
        <taxon>Campylobacterales</taxon>
        <taxon>Helicobacteraceae</taxon>
        <taxon>Helicobacter</taxon>
    </lineage>
</organism>
<name>F8KTJ8_HELBC</name>
<evidence type="ECO:0000313" key="2">
    <source>
        <dbReference type="Proteomes" id="UP000008387"/>
    </source>
</evidence>
<dbReference type="HOGENOM" id="CLU_3310717_0_0_7"/>
<gene>
    <name evidence="1" type="ordered locus">HBZC1_11780</name>
</gene>
<accession>F8KTJ8</accession>
<dbReference type="Proteomes" id="UP000008387">
    <property type="component" value="Chromosome"/>
</dbReference>
<reference evidence="1 2" key="1">
    <citation type="journal article" date="2011" name="J. Bacteriol.">
        <title>Genome sequence of Helicobacter bizzozeronii strain CIII-1, an isolate from human gastric mucosa.</title>
        <authorList>
            <person name="Schott T."/>
            <person name="Rossi M."/>
            <person name="Hanninen M.L."/>
        </authorList>
    </citation>
    <scope>NUCLEOTIDE SEQUENCE [LARGE SCALE GENOMIC DNA]</scope>
    <source>
        <strain evidence="1 2">CIII-1</strain>
    </source>
</reference>
<dbReference type="EMBL" id="FR871757">
    <property type="protein sequence ID" value="CCB80164.1"/>
    <property type="molecule type" value="Genomic_DNA"/>
</dbReference>
<keyword evidence="2" id="KW-1185">Reference proteome</keyword>
<dbReference type="KEGG" id="hbi:HBZC1_11780"/>
<dbReference type="AlphaFoldDB" id="F8KTJ8"/>
<dbReference type="STRING" id="1002804.HBZC1_11780"/>
<proteinExistence type="predicted"/>
<sequence>MVFGTNPEAQSSKNTLQRTIWSIERKALVWGDLSLMGAE</sequence>